<evidence type="ECO:0000313" key="3">
    <source>
        <dbReference type="Proteomes" id="UP000008138"/>
    </source>
</evidence>
<dbReference type="InterPro" id="IPR007842">
    <property type="entry name" value="HEPN_dom"/>
</dbReference>
<dbReference type="EMBL" id="CP002590">
    <property type="protein sequence ID" value="AEA13652.1"/>
    <property type="molecule type" value="Genomic_DNA"/>
</dbReference>
<dbReference type="KEGG" id="tuz:TUZN_2197"/>
<keyword evidence="3" id="KW-1185">Reference proteome</keyword>
<gene>
    <name evidence="2" type="ordered locus">TUZN_2197</name>
</gene>
<name>F2L636_THEU7</name>
<proteinExistence type="predicted"/>
<dbReference type="STRING" id="999630.TUZN_2197"/>
<dbReference type="Pfam" id="PF05168">
    <property type="entry name" value="HEPN"/>
    <property type="match status" value="1"/>
</dbReference>
<protein>
    <submittedName>
        <fullName evidence="2">HEPN domain protein</fullName>
    </submittedName>
</protein>
<reference evidence="2 3" key="1">
    <citation type="journal article" date="2011" name="J. Bacteriol.">
        <title>Complete genome sequence of the thermoacidophilic crenarchaeon Thermoproteus uzoniensis 768-20.</title>
        <authorList>
            <person name="Mardanov A.V."/>
            <person name="Gumerov V.M."/>
            <person name="Beletsky A.V."/>
            <person name="Prokofeva M.I."/>
            <person name="Bonch-Osmolovskaya E.A."/>
            <person name="Ravin N.V."/>
            <person name="Skryabin K.G."/>
        </authorList>
    </citation>
    <scope>NUCLEOTIDE SEQUENCE [LARGE SCALE GENOMIC DNA]</scope>
    <source>
        <strain evidence="2 3">768-20</strain>
    </source>
</reference>
<sequence length="62" mass="7274">MAKRLAQIRGIGLDEGVAKCAKFLEQHYLQARYPDARIGEYERWEAEECIKCMESLWRWIGG</sequence>
<evidence type="ECO:0000313" key="2">
    <source>
        <dbReference type="EMBL" id="AEA13652.1"/>
    </source>
</evidence>
<dbReference type="HOGENOM" id="CLU_2893472_0_0_2"/>
<feature type="domain" description="HEPN" evidence="1">
    <location>
        <begin position="1"/>
        <end position="56"/>
    </location>
</feature>
<dbReference type="SUPFAM" id="SSF81593">
    <property type="entry name" value="Nucleotidyltransferase substrate binding subunit/domain"/>
    <property type="match status" value="1"/>
</dbReference>
<dbReference type="Gene3D" id="1.20.120.330">
    <property type="entry name" value="Nucleotidyltransferases domain 2"/>
    <property type="match status" value="1"/>
</dbReference>
<dbReference type="PROSITE" id="PS50910">
    <property type="entry name" value="HEPN"/>
    <property type="match status" value="1"/>
</dbReference>
<dbReference type="AlphaFoldDB" id="F2L636"/>
<reference key="2">
    <citation type="submission" date="2011-03" db="EMBL/GenBank/DDBJ databases">
        <title>Complete genome sequence of the thermoacidophilic crenarchaeon Thermoproteus uzoniensis 768-20.</title>
        <authorList>
            <person name="Mardanov A.V."/>
            <person name="Gumerov V.M."/>
            <person name="Beletsky A.V."/>
            <person name="Prokofeva M.I."/>
            <person name="Bonch-Osmolovskaya E.A."/>
            <person name="Ravin N.V."/>
            <person name="Skryabin K.G."/>
        </authorList>
    </citation>
    <scope>NUCLEOTIDE SEQUENCE</scope>
    <source>
        <strain>768-20</strain>
    </source>
</reference>
<accession>F2L636</accession>
<dbReference type="eggNOG" id="arCOG01191">
    <property type="taxonomic scope" value="Archaea"/>
</dbReference>
<organism evidence="2 3">
    <name type="scientific">Thermoproteus uzoniensis (strain 768-20)</name>
    <dbReference type="NCBI Taxonomy" id="999630"/>
    <lineage>
        <taxon>Archaea</taxon>
        <taxon>Thermoproteota</taxon>
        <taxon>Thermoprotei</taxon>
        <taxon>Thermoproteales</taxon>
        <taxon>Thermoproteaceae</taxon>
        <taxon>Thermoproteus</taxon>
    </lineage>
</organism>
<dbReference type="Proteomes" id="UP000008138">
    <property type="component" value="Chromosome"/>
</dbReference>
<evidence type="ECO:0000259" key="1">
    <source>
        <dbReference type="PROSITE" id="PS50910"/>
    </source>
</evidence>